<evidence type="ECO:0000313" key="2">
    <source>
        <dbReference type="Proteomes" id="UP000315636"/>
    </source>
</evidence>
<sequence>MRILDLINWIKGRVPYDFYPNEFQRDSPDASAYIRIYPGEGVDSDTGKRIPHFQVLVRGDVEAYPETEEKSNEIFNAITNQRDIWIGNEYVVQIKAQGSAPFYIGLDENRRPVYSMNFRAIIKPNLKGEK</sequence>
<dbReference type="Pfam" id="PF12691">
    <property type="entry name" value="Phage_tail_terminator_6"/>
    <property type="match status" value="1"/>
</dbReference>
<gene>
    <name evidence="1" type="ORF">SAMN06264849_11520</name>
</gene>
<dbReference type="OrthoDB" id="2613329at2"/>
<dbReference type="InterPro" id="IPR024411">
    <property type="entry name" value="Tail_terminator_phage"/>
</dbReference>
<organism evidence="1 2">
    <name type="scientific">Melghirimyces algeriensis</name>
    <dbReference type="NCBI Taxonomy" id="910412"/>
    <lineage>
        <taxon>Bacteria</taxon>
        <taxon>Bacillati</taxon>
        <taxon>Bacillota</taxon>
        <taxon>Bacilli</taxon>
        <taxon>Bacillales</taxon>
        <taxon>Thermoactinomycetaceae</taxon>
        <taxon>Melghirimyces</taxon>
    </lineage>
</organism>
<evidence type="ECO:0008006" key="3">
    <source>
        <dbReference type="Google" id="ProtNLM"/>
    </source>
</evidence>
<reference evidence="1 2" key="1">
    <citation type="submission" date="2017-05" db="EMBL/GenBank/DDBJ databases">
        <authorList>
            <person name="Varghese N."/>
            <person name="Submissions S."/>
        </authorList>
    </citation>
    <scope>NUCLEOTIDE SEQUENCE [LARGE SCALE GENOMIC DNA]</scope>
    <source>
        <strain evidence="1 2">DSM 45474</strain>
    </source>
</reference>
<proteinExistence type="predicted"/>
<accession>A0A521F9Y0</accession>
<dbReference type="EMBL" id="FXTI01000015">
    <property type="protein sequence ID" value="SMO93022.1"/>
    <property type="molecule type" value="Genomic_DNA"/>
</dbReference>
<dbReference type="AlphaFoldDB" id="A0A521F9Y0"/>
<keyword evidence="2" id="KW-1185">Reference proteome</keyword>
<evidence type="ECO:0000313" key="1">
    <source>
        <dbReference type="EMBL" id="SMO93022.1"/>
    </source>
</evidence>
<protein>
    <recommendedName>
        <fullName evidence="3">Minor capsid protein</fullName>
    </recommendedName>
</protein>
<dbReference type="RefSeq" id="WP_142506696.1">
    <property type="nucleotide sequence ID" value="NZ_FXTI01000015.1"/>
</dbReference>
<dbReference type="Proteomes" id="UP000315636">
    <property type="component" value="Unassembled WGS sequence"/>
</dbReference>
<name>A0A521F9Y0_9BACL</name>